<keyword evidence="4 6" id="KW-0805">Transcription regulation</keyword>
<dbReference type="GO" id="GO:0006353">
    <property type="term" value="P:DNA-templated transcription termination"/>
    <property type="evidence" value="ECO:0007669"/>
    <property type="project" value="UniProtKB-UniRule"/>
</dbReference>
<dbReference type="GO" id="GO:0003723">
    <property type="term" value="F:RNA binding"/>
    <property type="evidence" value="ECO:0007669"/>
    <property type="project" value="UniProtKB-UniRule"/>
</dbReference>
<evidence type="ECO:0000256" key="3">
    <source>
        <dbReference type="ARBA" id="ARBA00022884"/>
    </source>
</evidence>
<reference evidence="8" key="1">
    <citation type="journal article" date="2020" name="mSystems">
        <title>Genome- and Community-Level Interaction Insights into Carbon Utilization and Element Cycling Functions of Hydrothermarchaeota in Hydrothermal Sediment.</title>
        <authorList>
            <person name="Zhou Z."/>
            <person name="Liu Y."/>
            <person name="Xu W."/>
            <person name="Pan J."/>
            <person name="Luo Z.H."/>
            <person name="Li M."/>
        </authorList>
    </citation>
    <scope>NUCLEOTIDE SEQUENCE [LARGE SCALE GENOMIC DNA]</scope>
    <source>
        <strain evidence="8">SpSt-769</strain>
    </source>
</reference>
<dbReference type="NCBIfam" id="TIGR01951">
    <property type="entry name" value="nusB"/>
    <property type="match status" value="1"/>
</dbReference>
<dbReference type="HAMAP" id="MF_00073">
    <property type="entry name" value="NusB"/>
    <property type="match status" value="1"/>
</dbReference>
<evidence type="ECO:0000256" key="4">
    <source>
        <dbReference type="ARBA" id="ARBA00023015"/>
    </source>
</evidence>
<gene>
    <name evidence="6 8" type="primary">nusB</name>
    <name evidence="8" type="ORF">ENV54_02015</name>
</gene>
<dbReference type="PANTHER" id="PTHR11078">
    <property type="entry name" value="N UTILIZATION SUBSTANCE PROTEIN B-RELATED"/>
    <property type="match status" value="1"/>
</dbReference>
<feature type="domain" description="NusB/RsmB/TIM44" evidence="7">
    <location>
        <begin position="19"/>
        <end position="151"/>
    </location>
</feature>
<dbReference type="GO" id="GO:0005829">
    <property type="term" value="C:cytosol"/>
    <property type="evidence" value="ECO:0007669"/>
    <property type="project" value="TreeGrafter"/>
</dbReference>
<dbReference type="InterPro" id="IPR011605">
    <property type="entry name" value="NusB_fam"/>
</dbReference>
<comment type="function">
    <text evidence="6">Involved in transcription antitermination. Required for transcription of ribosomal RNA (rRNA) genes. Binds specifically to the boxA antiterminator sequence of the ribosomal RNA (rrn) operons.</text>
</comment>
<organism evidence="8">
    <name type="scientific">Desulfomonile tiedjei</name>
    <dbReference type="NCBI Taxonomy" id="2358"/>
    <lineage>
        <taxon>Bacteria</taxon>
        <taxon>Pseudomonadati</taxon>
        <taxon>Thermodesulfobacteriota</taxon>
        <taxon>Desulfomonilia</taxon>
        <taxon>Desulfomonilales</taxon>
        <taxon>Desulfomonilaceae</taxon>
        <taxon>Desulfomonile</taxon>
    </lineage>
</organism>
<sequence length="172" mass="19826">MPYLFPCTIERLFVVPSRRKSREFVLQVLFAADARNQDPLETFDFLGEHFSNEEDEDLKMHRVLKDFARNLVKAVSENKDAIDSLIAMLSHHWKLSRISRVDRNILRMAIAEFTTFHDVPNKVILNEAIEIGKKFGAENTAAFINGILDKVHLVETRPHSVAQLLEILQKVD</sequence>
<dbReference type="InterPro" id="IPR006027">
    <property type="entry name" value="NusB_RsmB_TIM44"/>
</dbReference>
<dbReference type="PANTHER" id="PTHR11078:SF3">
    <property type="entry name" value="ANTITERMINATION NUSB DOMAIN-CONTAINING PROTEIN"/>
    <property type="match status" value="1"/>
</dbReference>
<protein>
    <recommendedName>
        <fullName evidence="6">Transcription antitermination protein NusB</fullName>
    </recommendedName>
    <alternativeName>
        <fullName evidence="6">Antitermination factor NusB</fullName>
    </alternativeName>
</protein>
<accession>A0A7C4EV96</accession>
<dbReference type="AlphaFoldDB" id="A0A7C4EV96"/>
<dbReference type="Gene3D" id="1.10.940.10">
    <property type="entry name" value="NusB-like"/>
    <property type="match status" value="1"/>
</dbReference>
<evidence type="ECO:0000256" key="5">
    <source>
        <dbReference type="ARBA" id="ARBA00023163"/>
    </source>
</evidence>
<dbReference type="InterPro" id="IPR035926">
    <property type="entry name" value="NusB-like_sf"/>
</dbReference>
<keyword evidence="3 6" id="KW-0694">RNA-binding</keyword>
<keyword evidence="5 6" id="KW-0804">Transcription</keyword>
<dbReference type="Pfam" id="PF01029">
    <property type="entry name" value="NusB"/>
    <property type="match status" value="1"/>
</dbReference>
<dbReference type="GO" id="GO:0031564">
    <property type="term" value="P:transcription antitermination"/>
    <property type="evidence" value="ECO:0007669"/>
    <property type="project" value="UniProtKB-KW"/>
</dbReference>
<evidence type="ECO:0000313" key="8">
    <source>
        <dbReference type="EMBL" id="HGH60056.1"/>
    </source>
</evidence>
<evidence type="ECO:0000256" key="1">
    <source>
        <dbReference type="ARBA" id="ARBA00005952"/>
    </source>
</evidence>
<dbReference type="SUPFAM" id="SSF48013">
    <property type="entry name" value="NusB-like"/>
    <property type="match status" value="1"/>
</dbReference>
<evidence type="ECO:0000256" key="2">
    <source>
        <dbReference type="ARBA" id="ARBA00022814"/>
    </source>
</evidence>
<evidence type="ECO:0000259" key="7">
    <source>
        <dbReference type="Pfam" id="PF01029"/>
    </source>
</evidence>
<name>A0A7C4EV96_9BACT</name>
<evidence type="ECO:0000256" key="6">
    <source>
        <dbReference type="HAMAP-Rule" id="MF_00073"/>
    </source>
</evidence>
<proteinExistence type="inferred from homology"/>
<comment type="similarity">
    <text evidence="1 6">Belongs to the NusB family.</text>
</comment>
<comment type="caution">
    <text evidence="8">The sequence shown here is derived from an EMBL/GenBank/DDBJ whole genome shotgun (WGS) entry which is preliminary data.</text>
</comment>
<keyword evidence="2 6" id="KW-0889">Transcription antitermination</keyword>
<dbReference type="EMBL" id="DTGT01000061">
    <property type="protein sequence ID" value="HGH60056.1"/>
    <property type="molecule type" value="Genomic_DNA"/>
</dbReference>